<evidence type="ECO:0000313" key="3">
    <source>
        <dbReference type="EMBL" id="RPB00174.1"/>
    </source>
</evidence>
<name>A0A3N4JPD2_9PEZI</name>
<dbReference type="Proteomes" id="UP000276215">
    <property type="component" value="Unassembled WGS sequence"/>
</dbReference>
<gene>
    <name evidence="3" type="ORF">L873DRAFT_1681485</name>
</gene>
<dbReference type="AlphaFoldDB" id="A0A3N4JPD2"/>
<dbReference type="Pfam" id="PF06999">
    <property type="entry name" value="Suc_Fer-like"/>
    <property type="match status" value="1"/>
</dbReference>
<dbReference type="InterPro" id="IPR009737">
    <property type="entry name" value="Aim32/Apd1-like"/>
</dbReference>
<dbReference type="Gene3D" id="3.40.30.10">
    <property type="entry name" value="Glutaredoxin"/>
    <property type="match status" value="1"/>
</dbReference>
<dbReference type="CDD" id="cd03062">
    <property type="entry name" value="TRX_Fd_Sucrase"/>
    <property type="match status" value="1"/>
</dbReference>
<protein>
    <recommendedName>
        <fullName evidence="2">Altered inheritance of mitochondria protein 32</fullName>
    </recommendedName>
</protein>
<accession>A0A3N4JPD2</accession>
<evidence type="ECO:0000256" key="1">
    <source>
        <dbReference type="ARBA" id="ARBA00038208"/>
    </source>
</evidence>
<dbReference type="EMBL" id="ML120382">
    <property type="protein sequence ID" value="RPB00174.1"/>
    <property type="molecule type" value="Genomic_DNA"/>
</dbReference>
<dbReference type="InterPro" id="IPR036249">
    <property type="entry name" value="Thioredoxin-like_sf"/>
</dbReference>
<dbReference type="PANTHER" id="PTHR31902">
    <property type="entry name" value="ACTIN PATCHES DISTAL PROTEIN 1"/>
    <property type="match status" value="1"/>
</dbReference>
<dbReference type="OrthoDB" id="10253744at2759"/>
<dbReference type="PANTHER" id="PTHR31902:SF7">
    <property type="entry name" value="ALTERED INHERITANCE OF MITOCHONDRIA PROTEIN 32"/>
    <property type="match status" value="1"/>
</dbReference>
<proteinExistence type="inferred from homology"/>
<evidence type="ECO:0000313" key="4">
    <source>
        <dbReference type="Proteomes" id="UP000276215"/>
    </source>
</evidence>
<sequence length="319" mass="34966">MSPHLFRHSLRQLPRNLPNTRAHFFSTKRIPIPFETPLQPSLHITETCPPSCACSLESLPEDLDIDRVTPLKGTMANYYRHLLVCTGRSDWASKIELDVAEPGGGLAGKIKELTAVRGGGGKRKDLRDPFAPTLVTNSSFEREVGVQEGGGVASAYVFPSGVYLPRIPVEDESVVELVRRFLLPPAGEEDVECTLESRKVVETIVLICSHNSRDTRCGSTAGPLKRQFEKELAEKGILLEGHEGEKGRIGKVRVGFTSHLSGHKFAGNVVVYRPDGLGVWYGRVEPKYVTGILEETVSNGRIVGELCRGVVENSGRVDV</sequence>
<keyword evidence="4" id="KW-1185">Reference proteome</keyword>
<comment type="similarity">
    <text evidence="1">Belongs to the AIM32 family.</text>
</comment>
<reference evidence="3 4" key="1">
    <citation type="journal article" date="2018" name="Nat. Ecol. Evol.">
        <title>Pezizomycetes genomes reveal the molecular basis of ectomycorrhizal truffle lifestyle.</title>
        <authorList>
            <person name="Murat C."/>
            <person name="Payen T."/>
            <person name="Noel B."/>
            <person name="Kuo A."/>
            <person name="Morin E."/>
            <person name="Chen J."/>
            <person name="Kohler A."/>
            <person name="Krizsan K."/>
            <person name="Balestrini R."/>
            <person name="Da Silva C."/>
            <person name="Montanini B."/>
            <person name="Hainaut M."/>
            <person name="Levati E."/>
            <person name="Barry K.W."/>
            <person name="Belfiori B."/>
            <person name="Cichocki N."/>
            <person name="Clum A."/>
            <person name="Dockter R.B."/>
            <person name="Fauchery L."/>
            <person name="Guy J."/>
            <person name="Iotti M."/>
            <person name="Le Tacon F."/>
            <person name="Lindquist E.A."/>
            <person name="Lipzen A."/>
            <person name="Malagnac F."/>
            <person name="Mello A."/>
            <person name="Molinier V."/>
            <person name="Miyauchi S."/>
            <person name="Poulain J."/>
            <person name="Riccioni C."/>
            <person name="Rubini A."/>
            <person name="Sitrit Y."/>
            <person name="Splivallo R."/>
            <person name="Traeger S."/>
            <person name="Wang M."/>
            <person name="Zifcakova L."/>
            <person name="Wipf D."/>
            <person name="Zambonelli A."/>
            <person name="Paolocci F."/>
            <person name="Nowrousian M."/>
            <person name="Ottonello S."/>
            <person name="Baldrian P."/>
            <person name="Spatafora J.W."/>
            <person name="Henrissat B."/>
            <person name="Nagy L.G."/>
            <person name="Aury J.M."/>
            <person name="Wincker P."/>
            <person name="Grigoriev I.V."/>
            <person name="Bonfante P."/>
            <person name="Martin F.M."/>
        </authorList>
    </citation>
    <scope>NUCLEOTIDE SEQUENCE [LARGE SCALE GENOMIC DNA]</scope>
    <source>
        <strain evidence="3 4">120613-1</strain>
    </source>
</reference>
<dbReference type="STRING" id="1336337.A0A3N4JPD2"/>
<organism evidence="3 4">
    <name type="scientific">Choiromyces venosus 120613-1</name>
    <dbReference type="NCBI Taxonomy" id="1336337"/>
    <lineage>
        <taxon>Eukaryota</taxon>
        <taxon>Fungi</taxon>
        <taxon>Dikarya</taxon>
        <taxon>Ascomycota</taxon>
        <taxon>Pezizomycotina</taxon>
        <taxon>Pezizomycetes</taxon>
        <taxon>Pezizales</taxon>
        <taxon>Tuberaceae</taxon>
        <taxon>Choiromyces</taxon>
    </lineage>
</organism>
<evidence type="ECO:0000256" key="2">
    <source>
        <dbReference type="ARBA" id="ARBA00040895"/>
    </source>
</evidence>
<dbReference type="SUPFAM" id="SSF52833">
    <property type="entry name" value="Thioredoxin-like"/>
    <property type="match status" value="1"/>
</dbReference>